<dbReference type="PANTHER" id="PTHR31499">
    <property type="entry name" value="MYB FAMILY TRANSCRIPTION FACTOR PHL11"/>
    <property type="match status" value="1"/>
</dbReference>
<dbReference type="InterPro" id="IPR025756">
    <property type="entry name" value="Myb_CC_LHEQLE"/>
</dbReference>
<sequence>MYGLSVFQGQQHKGSTSHNSYICWRGDDSQLPLRRKCPTITAIRGWFYQPTPSRALNGLNSFTTDSSMRSLGLAEQTVMGVPGLTLYHLKSHLQKYRLAKSRDTNILHDYSEGEIQCKILERSTPDADENKAQNQLDETMLQMQMQVQRKLQEQIEVQRHLQLRIEAQGKYLQNVLRKAQETLSAYSSNSIGTDVVKAELSELASAVGNECLNSPPPQPCLVFNISQQSDCSIDSSLTSSEKPDKATEKSRRIGSSSSSCNGSEELQSRGINYDSGEAVGTKRSRSSICGEATLDEHTTWKRIFHQKECSFEEPEELDLNR</sequence>
<keyword evidence="3" id="KW-1185">Reference proteome</keyword>
<reference evidence="4 5" key="2">
    <citation type="submission" date="2025-04" db="UniProtKB">
        <authorList>
            <consortium name="RefSeq"/>
        </authorList>
    </citation>
    <scope>IDENTIFICATION</scope>
    <source>
        <tissue evidence="4 5">Leaf</tissue>
    </source>
</reference>
<dbReference type="GO" id="GO:0003700">
    <property type="term" value="F:DNA-binding transcription factor activity"/>
    <property type="evidence" value="ECO:0007669"/>
    <property type="project" value="InterPro"/>
</dbReference>
<dbReference type="RefSeq" id="XP_020091256.1">
    <property type="nucleotide sequence ID" value="XM_020235667.1"/>
</dbReference>
<dbReference type="Pfam" id="PF14379">
    <property type="entry name" value="Myb_CC_LHEQLE"/>
    <property type="match status" value="1"/>
</dbReference>
<feature type="compositionally biased region" description="Basic and acidic residues" evidence="1">
    <location>
        <begin position="241"/>
        <end position="251"/>
    </location>
</feature>
<evidence type="ECO:0000259" key="2">
    <source>
        <dbReference type="Pfam" id="PF14379"/>
    </source>
</evidence>
<dbReference type="Proteomes" id="UP000515123">
    <property type="component" value="Linkage group 6"/>
</dbReference>
<dbReference type="PANTHER" id="PTHR31499:SF11">
    <property type="entry name" value="MYB FAMILY TRANSCRIPTION FACTOR PHL8"/>
    <property type="match status" value="1"/>
</dbReference>
<organism evidence="4">
    <name type="scientific">Ananas comosus</name>
    <name type="common">Pineapple</name>
    <name type="synonym">Ananas ananas</name>
    <dbReference type="NCBI Taxonomy" id="4615"/>
    <lineage>
        <taxon>Eukaryota</taxon>
        <taxon>Viridiplantae</taxon>
        <taxon>Streptophyta</taxon>
        <taxon>Embryophyta</taxon>
        <taxon>Tracheophyta</taxon>
        <taxon>Spermatophyta</taxon>
        <taxon>Magnoliopsida</taxon>
        <taxon>Liliopsida</taxon>
        <taxon>Poales</taxon>
        <taxon>Bromeliaceae</taxon>
        <taxon>Bromelioideae</taxon>
        <taxon>Ananas</taxon>
    </lineage>
</organism>
<evidence type="ECO:0000313" key="5">
    <source>
        <dbReference type="RefSeq" id="XP_020091255.1"/>
    </source>
</evidence>
<evidence type="ECO:0000313" key="6">
    <source>
        <dbReference type="RefSeq" id="XP_020091256.1"/>
    </source>
</evidence>
<evidence type="ECO:0000313" key="3">
    <source>
        <dbReference type="Proteomes" id="UP000515123"/>
    </source>
</evidence>
<dbReference type="OrthoDB" id="551907at2759"/>
<gene>
    <name evidence="4 5 6" type="primary">LOC109712218</name>
</gene>
<reference evidence="3" key="1">
    <citation type="journal article" date="2015" name="Nat. Genet.">
        <title>The pineapple genome and the evolution of CAM photosynthesis.</title>
        <authorList>
            <person name="Ming R."/>
            <person name="VanBuren R."/>
            <person name="Wai C.M."/>
            <person name="Tang H."/>
            <person name="Schatz M.C."/>
            <person name="Bowers J.E."/>
            <person name="Lyons E."/>
            <person name="Wang M.L."/>
            <person name="Chen J."/>
            <person name="Biggers E."/>
            <person name="Zhang J."/>
            <person name="Huang L."/>
            <person name="Zhang L."/>
            <person name="Miao W."/>
            <person name="Zhang J."/>
            <person name="Ye Z."/>
            <person name="Miao C."/>
            <person name="Lin Z."/>
            <person name="Wang H."/>
            <person name="Zhou H."/>
            <person name="Yim W.C."/>
            <person name="Priest H.D."/>
            <person name="Zheng C."/>
            <person name="Woodhouse M."/>
            <person name="Edger P.P."/>
            <person name="Guyot R."/>
            <person name="Guo H.B."/>
            <person name="Guo H."/>
            <person name="Zheng G."/>
            <person name="Singh R."/>
            <person name="Sharma A."/>
            <person name="Min X."/>
            <person name="Zheng Y."/>
            <person name="Lee H."/>
            <person name="Gurtowski J."/>
            <person name="Sedlazeck F.J."/>
            <person name="Harkess A."/>
            <person name="McKain M.R."/>
            <person name="Liao Z."/>
            <person name="Fang J."/>
            <person name="Liu J."/>
            <person name="Zhang X."/>
            <person name="Zhang Q."/>
            <person name="Hu W."/>
            <person name="Qin Y."/>
            <person name="Wang K."/>
            <person name="Chen L.Y."/>
            <person name="Shirley N."/>
            <person name="Lin Y.R."/>
            <person name="Liu L.Y."/>
            <person name="Hernandez A.G."/>
            <person name="Wright C.L."/>
            <person name="Bulone V."/>
            <person name="Tuskan G.A."/>
            <person name="Heath K."/>
            <person name="Zee F."/>
            <person name="Moore P.H."/>
            <person name="Sunkar R."/>
            <person name="Leebens-Mack J.H."/>
            <person name="Mockler T."/>
            <person name="Bennetzen J.L."/>
            <person name="Freeling M."/>
            <person name="Sankoff D."/>
            <person name="Paterson A.H."/>
            <person name="Zhu X."/>
            <person name="Yang X."/>
            <person name="Smith J.A."/>
            <person name="Cushman J.C."/>
            <person name="Paull R.E."/>
            <person name="Yu Q."/>
        </authorList>
    </citation>
    <scope>NUCLEOTIDE SEQUENCE [LARGE SCALE GENOMIC DNA]</scope>
    <source>
        <strain evidence="3">cv. F153</strain>
    </source>
</reference>
<feature type="domain" description="MYB-CC type transcription factor LHEQLE-containing" evidence="2">
    <location>
        <begin position="141"/>
        <end position="182"/>
    </location>
</feature>
<evidence type="ECO:0000313" key="4">
    <source>
        <dbReference type="RefSeq" id="XP_020091254.1"/>
    </source>
</evidence>
<proteinExistence type="predicted"/>
<dbReference type="RefSeq" id="XP_020091255.1">
    <property type="nucleotide sequence ID" value="XM_020235666.1"/>
</dbReference>
<dbReference type="RefSeq" id="XP_020091254.1">
    <property type="nucleotide sequence ID" value="XM_020235665.1"/>
</dbReference>
<protein>
    <submittedName>
        <fullName evidence="4 5">Myb-related protein 2-like isoform X1</fullName>
    </submittedName>
</protein>
<accession>A0A6P5F5J1</accession>
<evidence type="ECO:0000256" key="1">
    <source>
        <dbReference type="SAM" id="MobiDB-lite"/>
    </source>
</evidence>
<dbReference type="InterPro" id="IPR046955">
    <property type="entry name" value="PHR1-like"/>
</dbReference>
<dbReference type="AlphaFoldDB" id="A0A6P5F5J1"/>
<feature type="compositionally biased region" description="Low complexity" evidence="1">
    <location>
        <begin position="253"/>
        <end position="265"/>
    </location>
</feature>
<name>A0A6P5F5J1_ANACO</name>
<dbReference type="Gene3D" id="1.10.10.60">
    <property type="entry name" value="Homeodomain-like"/>
    <property type="match status" value="1"/>
</dbReference>
<dbReference type="GeneID" id="109712218"/>
<feature type="region of interest" description="Disordered" evidence="1">
    <location>
        <begin position="233"/>
        <end position="288"/>
    </location>
</feature>